<gene>
    <name evidence="2" type="ORF">UFOVP1305_58</name>
    <name evidence="1" type="ORF">UFOVP896_3</name>
</gene>
<protein>
    <recommendedName>
        <fullName evidence="3">DUF2190 family protein</fullName>
    </recommendedName>
</protein>
<proteinExistence type="predicted"/>
<organism evidence="1">
    <name type="scientific">uncultured Caudovirales phage</name>
    <dbReference type="NCBI Taxonomy" id="2100421"/>
    <lineage>
        <taxon>Viruses</taxon>
        <taxon>Duplodnaviria</taxon>
        <taxon>Heunggongvirae</taxon>
        <taxon>Uroviricota</taxon>
        <taxon>Caudoviricetes</taxon>
        <taxon>Peduoviridae</taxon>
        <taxon>Maltschvirus</taxon>
        <taxon>Maltschvirus maltsch</taxon>
    </lineage>
</organism>
<dbReference type="EMBL" id="LR797254">
    <property type="protein sequence ID" value="CAB4198203.1"/>
    <property type="molecule type" value="Genomic_DNA"/>
</dbReference>
<evidence type="ECO:0008006" key="3">
    <source>
        <dbReference type="Google" id="ProtNLM"/>
    </source>
</evidence>
<accession>A0A6J5PJJ6</accession>
<dbReference type="EMBL" id="LR796844">
    <property type="protein sequence ID" value="CAB4169375.1"/>
    <property type="molecule type" value="Genomic_DNA"/>
</dbReference>
<reference evidence="1" key="1">
    <citation type="submission" date="2020-05" db="EMBL/GenBank/DDBJ databases">
        <authorList>
            <person name="Chiriac C."/>
            <person name="Salcher M."/>
            <person name="Ghai R."/>
            <person name="Kavagutti S V."/>
        </authorList>
    </citation>
    <scope>NUCLEOTIDE SEQUENCE</scope>
</reference>
<evidence type="ECO:0000313" key="1">
    <source>
        <dbReference type="EMBL" id="CAB4169375.1"/>
    </source>
</evidence>
<evidence type="ECO:0000313" key="2">
    <source>
        <dbReference type="EMBL" id="CAB4198203.1"/>
    </source>
</evidence>
<sequence>MAWDAADEYITLPAATGLEQYTFVTVSTAGKITKPAKGTRVLGVLVSSATNGTITNPIGTVQIVGIAKLVAGDTADLKGVTISATSVGRAKTSTSGGYVVGYGVDGSSGAAGRIISVSLTR</sequence>
<name>A0A6J5PJJ6_9CAUD</name>